<keyword evidence="3" id="KW-0812">Transmembrane</keyword>
<feature type="domain" description="ABC transporter" evidence="8">
    <location>
        <begin position="20"/>
        <end position="241"/>
    </location>
</feature>
<evidence type="ECO:0000313" key="9">
    <source>
        <dbReference type="EMBL" id="KAG9453725.1"/>
    </source>
</evidence>
<dbReference type="EMBL" id="JAINDJ010000003">
    <property type="protein sequence ID" value="KAG9453725.1"/>
    <property type="molecule type" value="Genomic_DNA"/>
</dbReference>
<dbReference type="Proteomes" id="UP000825729">
    <property type="component" value="Unassembled WGS sequence"/>
</dbReference>
<evidence type="ECO:0000259" key="8">
    <source>
        <dbReference type="PROSITE" id="PS50893"/>
    </source>
</evidence>
<evidence type="ECO:0000256" key="1">
    <source>
        <dbReference type="ARBA" id="ARBA00004141"/>
    </source>
</evidence>
<organism evidence="9 10">
    <name type="scientific">Aristolochia fimbriata</name>
    <name type="common">White veined hardy Dutchman's pipe vine</name>
    <dbReference type="NCBI Taxonomy" id="158543"/>
    <lineage>
        <taxon>Eukaryota</taxon>
        <taxon>Viridiplantae</taxon>
        <taxon>Streptophyta</taxon>
        <taxon>Embryophyta</taxon>
        <taxon>Tracheophyta</taxon>
        <taxon>Spermatophyta</taxon>
        <taxon>Magnoliopsida</taxon>
        <taxon>Magnoliidae</taxon>
        <taxon>Piperales</taxon>
        <taxon>Aristolochiaceae</taxon>
        <taxon>Aristolochia</taxon>
    </lineage>
</organism>
<evidence type="ECO:0000256" key="7">
    <source>
        <dbReference type="ARBA" id="ARBA00023136"/>
    </source>
</evidence>
<dbReference type="Gene3D" id="3.40.50.300">
    <property type="entry name" value="P-loop containing nucleotide triphosphate hydrolases"/>
    <property type="match status" value="2"/>
</dbReference>
<evidence type="ECO:0000256" key="6">
    <source>
        <dbReference type="ARBA" id="ARBA00022989"/>
    </source>
</evidence>
<comment type="subcellular location">
    <subcellularLocation>
        <location evidence="1">Membrane</location>
        <topology evidence="1">Multi-pass membrane protein</topology>
    </subcellularLocation>
</comment>
<keyword evidence="5" id="KW-0067">ATP-binding</keyword>
<dbReference type="InterPro" id="IPR003593">
    <property type="entry name" value="AAA+_ATPase"/>
</dbReference>
<keyword evidence="2" id="KW-0813">Transport</keyword>
<dbReference type="Pfam" id="PF00005">
    <property type="entry name" value="ABC_tran"/>
    <property type="match status" value="1"/>
</dbReference>
<comment type="caution">
    <text evidence="9">The sequence shown here is derived from an EMBL/GenBank/DDBJ whole genome shotgun (WGS) entry which is preliminary data.</text>
</comment>
<keyword evidence="6" id="KW-1133">Transmembrane helix</keyword>
<dbReference type="GO" id="GO:0016020">
    <property type="term" value="C:membrane"/>
    <property type="evidence" value="ECO:0007669"/>
    <property type="project" value="UniProtKB-SubCell"/>
</dbReference>
<dbReference type="InterPro" id="IPR003439">
    <property type="entry name" value="ABC_transporter-like_ATP-bd"/>
</dbReference>
<gene>
    <name evidence="9" type="ORF">H6P81_006629</name>
</gene>
<evidence type="ECO:0000313" key="10">
    <source>
        <dbReference type="Proteomes" id="UP000825729"/>
    </source>
</evidence>
<dbReference type="GO" id="GO:0042626">
    <property type="term" value="F:ATPase-coupled transmembrane transporter activity"/>
    <property type="evidence" value="ECO:0007669"/>
    <property type="project" value="TreeGrafter"/>
</dbReference>
<evidence type="ECO:0000256" key="5">
    <source>
        <dbReference type="ARBA" id="ARBA00022840"/>
    </source>
</evidence>
<evidence type="ECO:0000256" key="2">
    <source>
        <dbReference type="ARBA" id="ARBA00022448"/>
    </source>
</evidence>
<protein>
    <recommendedName>
        <fullName evidence="8">ABC transporter domain-containing protein</fullName>
    </recommendedName>
</protein>
<evidence type="ECO:0000256" key="4">
    <source>
        <dbReference type="ARBA" id="ARBA00022741"/>
    </source>
</evidence>
<dbReference type="SUPFAM" id="SSF52540">
    <property type="entry name" value="P-loop containing nucleoside triphosphate hydrolases"/>
    <property type="match status" value="1"/>
</dbReference>
<dbReference type="PANTHER" id="PTHR48041:SF11">
    <property type="entry name" value="ABC TRANSPORTER G FAMILY MEMBER 16"/>
    <property type="match status" value="1"/>
</dbReference>
<name>A0AAV7EXU3_ARIFI</name>
<accession>A0AAV7EXU3</accession>
<dbReference type="PROSITE" id="PS50893">
    <property type="entry name" value="ABC_TRANSPORTER_2"/>
    <property type="match status" value="1"/>
</dbReference>
<keyword evidence="7" id="KW-0472">Membrane</keyword>
<dbReference type="GO" id="GO:0005524">
    <property type="term" value="F:ATP binding"/>
    <property type="evidence" value="ECO:0007669"/>
    <property type="project" value="UniProtKB-KW"/>
</dbReference>
<dbReference type="InterPro" id="IPR050352">
    <property type="entry name" value="ABCG_transporters"/>
</dbReference>
<sequence length="328" mass="35541">MTPLGFFRPSRDGYTLGADSTEVNVINGGTTELKTLLDDVSGQAHDGEVLAVLGTSGFGKSTLIDGLAKRISRNSLKGTMTLNGENLESRLLKLISAYVIRPLPDAHRGRNAHARVQALIDRLDLRDTAATIIGDKGHRGVSDGERRRVSIRMDIIHDPIILFLDEPTSGLDSTSSFMVVKVLQRIAQSGSIMIMTIHQPSYRIVKLLNHMIFISRGQTVYSRAPSGLPLFFSVFGHPIPENENWTEFALDLIRELECSPGGTKGLTEFNKSWQTTKKHPHTTTAASPDRLGLSLQDAIGASISRGKLVSSGTVTASDVASSAMSTYA</sequence>
<dbReference type="GO" id="GO:0016887">
    <property type="term" value="F:ATP hydrolysis activity"/>
    <property type="evidence" value="ECO:0007669"/>
    <property type="project" value="InterPro"/>
</dbReference>
<keyword evidence="4" id="KW-0547">Nucleotide-binding</keyword>
<reference evidence="9 10" key="1">
    <citation type="submission" date="2021-07" db="EMBL/GenBank/DDBJ databases">
        <title>The Aristolochia fimbriata genome: insights into angiosperm evolution, floral development and chemical biosynthesis.</title>
        <authorList>
            <person name="Jiao Y."/>
        </authorList>
    </citation>
    <scope>NUCLEOTIDE SEQUENCE [LARGE SCALE GENOMIC DNA]</scope>
    <source>
        <strain evidence="9">IBCAS-2021</strain>
        <tissue evidence="9">Leaf</tissue>
    </source>
</reference>
<dbReference type="PANTHER" id="PTHR48041">
    <property type="entry name" value="ABC TRANSPORTER G FAMILY MEMBER 28"/>
    <property type="match status" value="1"/>
</dbReference>
<dbReference type="AlphaFoldDB" id="A0AAV7EXU3"/>
<proteinExistence type="predicted"/>
<dbReference type="InterPro" id="IPR027417">
    <property type="entry name" value="P-loop_NTPase"/>
</dbReference>
<dbReference type="SMART" id="SM00382">
    <property type="entry name" value="AAA"/>
    <property type="match status" value="1"/>
</dbReference>
<keyword evidence="10" id="KW-1185">Reference proteome</keyword>
<evidence type="ECO:0000256" key="3">
    <source>
        <dbReference type="ARBA" id="ARBA00022692"/>
    </source>
</evidence>